<evidence type="ECO:0008006" key="3">
    <source>
        <dbReference type="Google" id="ProtNLM"/>
    </source>
</evidence>
<evidence type="ECO:0000313" key="2">
    <source>
        <dbReference type="Proteomes" id="UP000323136"/>
    </source>
</evidence>
<dbReference type="PANTHER" id="PTHR39186:SF1">
    <property type="entry name" value="DUF2071 DOMAIN-CONTAINING PROTEIN"/>
    <property type="match status" value="1"/>
</dbReference>
<dbReference type="PANTHER" id="PTHR39186">
    <property type="entry name" value="DUF2071 FAMILY PROTEIN"/>
    <property type="match status" value="1"/>
</dbReference>
<reference evidence="1 2" key="1">
    <citation type="submission" date="2019-07" db="EMBL/GenBank/DDBJ databases">
        <title>Genomic Encyclopedia of Type Strains, Phase IV (KMG-IV): sequencing the most valuable type-strain genomes for metagenomic binning, comparative biology and taxonomic classification.</title>
        <authorList>
            <person name="Goeker M."/>
        </authorList>
    </citation>
    <scope>NUCLEOTIDE SEQUENCE [LARGE SCALE GENOMIC DNA]</scope>
    <source>
        <strain evidence="1 2">DSM 18961</strain>
    </source>
</reference>
<dbReference type="Pfam" id="PF09844">
    <property type="entry name" value="DUF2071"/>
    <property type="match status" value="1"/>
</dbReference>
<dbReference type="RefSeq" id="WP_148869460.1">
    <property type="nucleotide sequence ID" value="NZ_VNIA01000001.1"/>
</dbReference>
<dbReference type="AlphaFoldDB" id="A0A5S5DZ24"/>
<comment type="caution">
    <text evidence="1">The sequence shown here is derived from an EMBL/GenBank/DDBJ whole genome shotgun (WGS) entry which is preliminary data.</text>
</comment>
<protein>
    <recommendedName>
        <fullName evidence="3">DUF2071 domain-containing protein</fullName>
    </recommendedName>
</protein>
<evidence type="ECO:0000313" key="1">
    <source>
        <dbReference type="EMBL" id="TYQ00489.1"/>
    </source>
</evidence>
<proteinExistence type="predicted"/>
<dbReference type="EMBL" id="VNIA01000001">
    <property type="protein sequence ID" value="TYQ00489.1"/>
    <property type="molecule type" value="Genomic_DNA"/>
</dbReference>
<sequence length="233" mass="27715">MTIREILNTTKHRPWGIPTDSWKFYQEWNNTIFLHYQVDLTELKKFVPKELEIDLFEGKSWISVVAFTMEKIRPKNLPSFPPISDFDEINIRTYVKSNNKTGVYFLSIEGGKLASCKIAKGISELPYRYSNIKRTKNQYNSNNSEFDDKLNIEFTIGKEINEKTELDKWLTERYALFQDSKNSINEFEIHHLEWPINEIELKKVELNYQRFDKLINNEPNKTQYSKGVKVITW</sequence>
<keyword evidence="2" id="KW-1185">Reference proteome</keyword>
<gene>
    <name evidence="1" type="ORF">C7447_1011105</name>
</gene>
<dbReference type="Proteomes" id="UP000323136">
    <property type="component" value="Unassembled WGS sequence"/>
</dbReference>
<dbReference type="SUPFAM" id="SSF160104">
    <property type="entry name" value="Acetoacetate decarboxylase-like"/>
    <property type="match status" value="1"/>
</dbReference>
<dbReference type="OrthoDB" id="1421826at2"/>
<organism evidence="1 2">
    <name type="scientific">Tenacibaculum adriaticum</name>
    <dbReference type="NCBI Taxonomy" id="413713"/>
    <lineage>
        <taxon>Bacteria</taxon>
        <taxon>Pseudomonadati</taxon>
        <taxon>Bacteroidota</taxon>
        <taxon>Flavobacteriia</taxon>
        <taxon>Flavobacteriales</taxon>
        <taxon>Flavobacteriaceae</taxon>
        <taxon>Tenacibaculum</taxon>
    </lineage>
</organism>
<accession>A0A5S5DZ24</accession>
<dbReference type="InterPro" id="IPR018644">
    <property type="entry name" value="DUF2071"/>
</dbReference>
<dbReference type="InterPro" id="IPR023375">
    <property type="entry name" value="ADC_dom_sf"/>
</dbReference>
<name>A0A5S5DZ24_9FLAO</name>